<keyword evidence="4" id="KW-1185">Reference proteome</keyword>
<dbReference type="Pfam" id="PF18731">
    <property type="entry name" value="HEPN_Swt1"/>
    <property type="match status" value="1"/>
</dbReference>
<feature type="region of interest" description="Disordered" evidence="1">
    <location>
        <begin position="995"/>
        <end position="1044"/>
    </location>
</feature>
<feature type="compositionally biased region" description="Basic and acidic residues" evidence="1">
    <location>
        <begin position="995"/>
        <end position="1006"/>
    </location>
</feature>
<dbReference type="GO" id="GO:0005524">
    <property type="term" value="F:ATP binding"/>
    <property type="evidence" value="ECO:0007669"/>
    <property type="project" value="UniProtKB-KW"/>
</dbReference>
<name>A0A7Y0QHI2_CELFI</name>
<dbReference type="EMBL" id="JABCJJ010000003">
    <property type="protein sequence ID" value="NMR19187.1"/>
    <property type="molecule type" value="Genomic_DNA"/>
</dbReference>
<gene>
    <name evidence="3" type="ORF">HIR71_02965</name>
</gene>
<keyword evidence="3" id="KW-0067">ATP-binding</keyword>
<dbReference type="InterPro" id="IPR041650">
    <property type="entry name" value="HEPN_Swt1"/>
</dbReference>
<dbReference type="RefSeq" id="WP_169323296.1">
    <property type="nucleotide sequence ID" value="NZ_JABCJJ010000003.1"/>
</dbReference>
<evidence type="ECO:0000313" key="3">
    <source>
        <dbReference type="EMBL" id="NMR19187.1"/>
    </source>
</evidence>
<accession>A0A7Y0QHI2</accession>
<dbReference type="InterPro" id="IPR007555">
    <property type="entry name" value="DUF499"/>
</dbReference>
<protein>
    <submittedName>
        <fullName evidence="3">ATP-binding protein</fullName>
    </submittedName>
</protein>
<sequence>MALSNKDKISRGFDALARGLRPFIDQHMGASAPGGDWVALLEARDAQRHGAARGYSADDPRFLLKVVTEEWRAFGGELSRVTQSYASELREVGNRFAHGTAFSTDDTTRALDTMERLLTDAHAPEEAAAVNALRLEHQRAAFEEQTRKTVRAAVGTVATPGTGLKPWREVITPHDDVARGQFNAAEFAADLHQVATGQATQREYSDPQEFFARTYLTEGLKDLLDRAVRRMSGDDNASPVVNLQTNFGGGKTHSMLAVYHLFSGLPASSFPQGVQDVVADGDLASLRVRKVALVGTHLGPNQPRRKDDGTEVNTLWGELAWQLGGRQAYDRIAESDRSGTPPGDALTALIRDHAPVLILIDEWVAYARGLSDEKLAGGRFEDQFTFAQSLTEAVSAVHGAMLLVSIPASDTLDNGDAASTIEIGGERGRRALVALQNVVGRKADHWRPASSVESFEIVRRRLFHEPDASARTEIAAVARQFVTFYRDNHGQFPSEAEDQGYEERIRAAYPIHPELFDRLYTDWSTLERFQRTRGVLRLMSTVIHELWSSNDASPLILPGSVPLHAPRVASELTNYLPDSWKPIIDKDIDGEGSTPVQIDASRPGTFGARSLTRRIAREIFLASAPTLGTDHKGVERPRLWLGVAIPGDTVGNFGASLEVLGQQATYLYADNARYWFSTTASVTRTASDIADRLRDEPERVWNEVIRRLKPLVADKGLFAGVHHDPRDSSGVPDLDQARLVVVPPSQRHTRGDNESPAMRWAADTLLRVGSAQRRFRNTVVFLAPDGQRWDDLDASIRDFLAWDEVDRSSQTLNLTAQQAAQASARRRQTDEDATNRIAATFTWALVPEQPDAGAPPALRAERIADAGSGLAVRASDKLRRGGELAVAFGAAGVRMALDGPLAGAWSTGRISVGDLWNLYAQYPYLDRLRDRMVLENALVGALDSLVWEIEGFALAEAYDETAERYVGLVLPGDRPEPAALSDSWLVVKPAVAIEQRAEESKPRPTDDPASSEQGERESNATINPNAGSVPFPPTTSTPPASVTTTRYFGSTRLDPERYGRDFARIQQEVLQHLSSTPGTRLEVSIEIQAVNPDGFSTETVRTVRENATTLRFDANGFEEA</sequence>
<dbReference type="Proteomes" id="UP000562124">
    <property type="component" value="Unassembled WGS sequence"/>
</dbReference>
<dbReference type="Pfam" id="PF04465">
    <property type="entry name" value="DUF499"/>
    <property type="match status" value="1"/>
</dbReference>
<evidence type="ECO:0000313" key="4">
    <source>
        <dbReference type="Proteomes" id="UP000562124"/>
    </source>
</evidence>
<feature type="domain" description="Swt1-like HEPN" evidence="2">
    <location>
        <begin position="11"/>
        <end position="119"/>
    </location>
</feature>
<organism evidence="3 4">
    <name type="scientific">Cellulomonas fimi</name>
    <dbReference type="NCBI Taxonomy" id="1708"/>
    <lineage>
        <taxon>Bacteria</taxon>
        <taxon>Bacillati</taxon>
        <taxon>Actinomycetota</taxon>
        <taxon>Actinomycetes</taxon>
        <taxon>Micrococcales</taxon>
        <taxon>Cellulomonadaceae</taxon>
        <taxon>Cellulomonas</taxon>
    </lineage>
</organism>
<comment type="caution">
    <text evidence="3">The sequence shown here is derived from an EMBL/GenBank/DDBJ whole genome shotgun (WGS) entry which is preliminary data.</text>
</comment>
<evidence type="ECO:0000259" key="2">
    <source>
        <dbReference type="Pfam" id="PF18731"/>
    </source>
</evidence>
<dbReference type="AlphaFoldDB" id="A0A7Y0QHI2"/>
<evidence type="ECO:0000256" key="1">
    <source>
        <dbReference type="SAM" id="MobiDB-lite"/>
    </source>
</evidence>
<keyword evidence="3" id="KW-0547">Nucleotide-binding</keyword>
<proteinExistence type="predicted"/>
<reference evidence="3 4" key="1">
    <citation type="submission" date="2020-04" db="EMBL/GenBank/DDBJ databases">
        <title>Sequencing and Assembly of C. fimi.</title>
        <authorList>
            <person name="Ramsey A.R."/>
        </authorList>
    </citation>
    <scope>NUCLEOTIDE SEQUENCE [LARGE SCALE GENOMIC DNA]</scope>
    <source>
        <strain evidence="3 4">SB</strain>
    </source>
</reference>